<sequence>MATKPNFATLVLVVATAVALLEGTAATVYFVGDSLGWTVPAGGATVYANWSSQHSFTTGDILVFNFVSGQHDVAKVTKDSFDTCNTTSPISLLTVSPANFTISSADDHHFICTFGQHCLGGQKLSVSVSSTSPSSAPASPPTTSPSPSPSMAPSPTPSATTSPPPKSPATSPSPPPSATPPASTTSPPPPPATASLPSPPSETTLTPPPPPPPNSAPLKAVAATLTIMFIALCVIF</sequence>
<dbReference type="OMA" id="VGDHCRF"/>
<dbReference type="STRING" id="1590841.A0A2R6QRX8"/>
<dbReference type="Pfam" id="PF02298">
    <property type="entry name" value="Cu_bind_like"/>
    <property type="match status" value="1"/>
</dbReference>
<dbReference type="OrthoDB" id="5421909at2759"/>
<dbReference type="PANTHER" id="PTHR33021:SF496">
    <property type="entry name" value="OS08G0482700 PROTEIN"/>
    <property type="match status" value="1"/>
</dbReference>
<dbReference type="InterPro" id="IPR003245">
    <property type="entry name" value="Phytocyanin_dom"/>
</dbReference>
<dbReference type="PANTHER" id="PTHR33021">
    <property type="entry name" value="BLUE COPPER PROTEIN"/>
    <property type="match status" value="1"/>
</dbReference>
<dbReference type="InterPro" id="IPR039391">
    <property type="entry name" value="Phytocyanin-like"/>
</dbReference>
<dbReference type="AlphaFoldDB" id="A0A2R6QRX8"/>
<feature type="compositionally biased region" description="Pro residues" evidence="3">
    <location>
        <begin position="138"/>
        <end position="179"/>
    </location>
</feature>
<evidence type="ECO:0000313" key="7">
    <source>
        <dbReference type="Proteomes" id="UP000241394"/>
    </source>
</evidence>
<dbReference type="PROSITE" id="PS51485">
    <property type="entry name" value="PHYTOCYANIN"/>
    <property type="match status" value="1"/>
</dbReference>
<proteinExistence type="predicted"/>
<dbReference type="Gene3D" id="2.60.40.420">
    <property type="entry name" value="Cupredoxins - blue copper proteins"/>
    <property type="match status" value="1"/>
</dbReference>
<dbReference type="GO" id="GO:0009055">
    <property type="term" value="F:electron transfer activity"/>
    <property type="evidence" value="ECO:0007669"/>
    <property type="project" value="InterPro"/>
</dbReference>
<feature type="region of interest" description="Disordered" evidence="3">
    <location>
        <begin position="125"/>
        <end position="218"/>
    </location>
</feature>
<organism evidence="6 7">
    <name type="scientific">Actinidia chinensis var. chinensis</name>
    <name type="common">Chinese soft-hair kiwi</name>
    <dbReference type="NCBI Taxonomy" id="1590841"/>
    <lineage>
        <taxon>Eukaryota</taxon>
        <taxon>Viridiplantae</taxon>
        <taxon>Streptophyta</taxon>
        <taxon>Embryophyta</taxon>
        <taxon>Tracheophyta</taxon>
        <taxon>Spermatophyta</taxon>
        <taxon>Magnoliopsida</taxon>
        <taxon>eudicotyledons</taxon>
        <taxon>Gunneridae</taxon>
        <taxon>Pentapetalae</taxon>
        <taxon>asterids</taxon>
        <taxon>Ericales</taxon>
        <taxon>Actinidiaceae</taxon>
        <taxon>Actinidia</taxon>
    </lineage>
</organism>
<gene>
    <name evidence="6" type="ORF">CEY00_Acc14477</name>
</gene>
<evidence type="ECO:0000256" key="3">
    <source>
        <dbReference type="SAM" id="MobiDB-lite"/>
    </source>
</evidence>
<comment type="caution">
    <text evidence="6">The sequence shown here is derived from an EMBL/GenBank/DDBJ whole genome shotgun (WGS) entry which is preliminary data.</text>
</comment>
<evidence type="ECO:0000259" key="5">
    <source>
        <dbReference type="PROSITE" id="PS51485"/>
    </source>
</evidence>
<dbReference type="FunFam" id="2.60.40.420:FF:000034">
    <property type="entry name" value="Cupredoxin superfamily protein"/>
    <property type="match status" value="1"/>
</dbReference>
<dbReference type="EMBL" id="NKQK01000013">
    <property type="protein sequence ID" value="PSS13865.1"/>
    <property type="molecule type" value="Genomic_DNA"/>
</dbReference>
<dbReference type="GO" id="GO:0005886">
    <property type="term" value="C:plasma membrane"/>
    <property type="evidence" value="ECO:0007669"/>
    <property type="project" value="TreeGrafter"/>
</dbReference>
<feature type="signal peptide" evidence="4">
    <location>
        <begin position="1"/>
        <end position="26"/>
    </location>
</feature>
<feature type="compositionally biased region" description="Pro residues" evidence="3">
    <location>
        <begin position="186"/>
        <end position="215"/>
    </location>
</feature>
<dbReference type="SUPFAM" id="SSF49503">
    <property type="entry name" value="Cupredoxins"/>
    <property type="match status" value="1"/>
</dbReference>
<dbReference type="PRINTS" id="PR01217">
    <property type="entry name" value="PRICHEXTENSN"/>
</dbReference>
<dbReference type="Proteomes" id="UP000241394">
    <property type="component" value="Chromosome LG13"/>
</dbReference>
<dbReference type="Gramene" id="PSS13865">
    <property type="protein sequence ID" value="PSS13865"/>
    <property type="gene ID" value="CEY00_Acc14477"/>
</dbReference>
<evidence type="ECO:0000256" key="1">
    <source>
        <dbReference type="ARBA" id="ARBA00023157"/>
    </source>
</evidence>
<feature type="chain" id="PRO_5015359166" evidence="4">
    <location>
        <begin position="27"/>
        <end position="236"/>
    </location>
</feature>
<reference evidence="6 7" key="1">
    <citation type="submission" date="2017-07" db="EMBL/GenBank/DDBJ databases">
        <title>An improved, manually edited Actinidia chinensis var. chinensis (kiwifruit) genome highlights the challenges associated with draft genomes and gene prediction in plants.</title>
        <authorList>
            <person name="Pilkington S."/>
            <person name="Crowhurst R."/>
            <person name="Hilario E."/>
            <person name="Nardozza S."/>
            <person name="Fraser L."/>
            <person name="Peng Y."/>
            <person name="Gunaseelan K."/>
            <person name="Simpson R."/>
            <person name="Tahir J."/>
            <person name="Deroles S."/>
            <person name="Templeton K."/>
            <person name="Luo Z."/>
            <person name="Davy M."/>
            <person name="Cheng C."/>
            <person name="Mcneilage M."/>
            <person name="Scaglione D."/>
            <person name="Liu Y."/>
            <person name="Zhang Q."/>
            <person name="Datson P."/>
            <person name="De Silva N."/>
            <person name="Gardiner S."/>
            <person name="Bassett H."/>
            <person name="Chagne D."/>
            <person name="Mccallum J."/>
            <person name="Dzierzon H."/>
            <person name="Deng C."/>
            <person name="Wang Y.-Y."/>
            <person name="Barron N."/>
            <person name="Manako K."/>
            <person name="Bowen J."/>
            <person name="Foster T."/>
            <person name="Erridge Z."/>
            <person name="Tiffin H."/>
            <person name="Waite C."/>
            <person name="Davies K."/>
            <person name="Grierson E."/>
            <person name="Laing W."/>
            <person name="Kirk R."/>
            <person name="Chen X."/>
            <person name="Wood M."/>
            <person name="Montefiori M."/>
            <person name="Brummell D."/>
            <person name="Schwinn K."/>
            <person name="Catanach A."/>
            <person name="Fullerton C."/>
            <person name="Li D."/>
            <person name="Meiyalaghan S."/>
            <person name="Nieuwenhuizen N."/>
            <person name="Read N."/>
            <person name="Prakash R."/>
            <person name="Hunter D."/>
            <person name="Zhang H."/>
            <person name="Mckenzie M."/>
            <person name="Knabel M."/>
            <person name="Harris A."/>
            <person name="Allan A."/>
            <person name="Chen A."/>
            <person name="Janssen B."/>
            <person name="Plunkett B."/>
            <person name="Dwamena C."/>
            <person name="Voogd C."/>
            <person name="Leif D."/>
            <person name="Lafferty D."/>
            <person name="Souleyre E."/>
            <person name="Varkonyi-Gasic E."/>
            <person name="Gambi F."/>
            <person name="Hanley J."/>
            <person name="Yao J.-L."/>
            <person name="Cheung J."/>
            <person name="David K."/>
            <person name="Warren B."/>
            <person name="Marsh K."/>
            <person name="Snowden K."/>
            <person name="Lin-Wang K."/>
            <person name="Brian L."/>
            <person name="Martinez-Sanchez M."/>
            <person name="Wang M."/>
            <person name="Ileperuma N."/>
            <person name="Macnee N."/>
            <person name="Campin R."/>
            <person name="Mcatee P."/>
            <person name="Drummond R."/>
            <person name="Espley R."/>
            <person name="Ireland H."/>
            <person name="Wu R."/>
            <person name="Atkinson R."/>
            <person name="Karunairetnam S."/>
            <person name="Bulley S."/>
            <person name="Chunkath S."/>
            <person name="Hanley Z."/>
            <person name="Storey R."/>
            <person name="Thrimawithana A."/>
            <person name="Thomson S."/>
            <person name="David C."/>
            <person name="Testolin R."/>
        </authorList>
    </citation>
    <scope>NUCLEOTIDE SEQUENCE [LARGE SCALE GENOMIC DNA]</scope>
    <source>
        <strain evidence="7">cv. Red5</strain>
        <tissue evidence="6">Young leaf</tissue>
    </source>
</reference>
<evidence type="ECO:0000256" key="2">
    <source>
        <dbReference type="ARBA" id="ARBA00023180"/>
    </source>
</evidence>
<feature type="domain" description="Phytocyanin" evidence="5">
    <location>
        <begin position="27"/>
        <end position="130"/>
    </location>
</feature>
<accession>A0A2R6QRX8</accession>
<keyword evidence="2" id="KW-0325">Glycoprotein</keyword>
<keyword evidence="4" id="KW-0732">Signal</keyword>
<keyword evidence="7" id="KW-1185">Reference proteome</keyword>
<name>A0A2R6QRX8_ACTCC</name>
<evidence type="ECO:0000313" key="6">
    <source>
        <dbReference type="EMBL" id="PSS13865.1"/>
    </source>
</evidence>
<evidence type="ECO:0000256" key="4">
    <source>
        <dbReference type="SAM" id="SignalP"/>
    </source>
</evidence>
<keyword evidence="1" id="KW-1015">Disulfide bond</keyword>
<dbReference type="InterPro" id="IPR008972">
    <property type="entry name" value="Cupredoxin"/>
</dbReference>
<protein>
    <submittedName>
        <fullName evidence="6">Umecyanin like</fullName>
    </submittedName>
</protein>
<dbReference type="InParanoid" id="A0A2R6QRX8"/>
<reference evidence="7" key="2">
    <citation type="journal article" date="2018" name="BMC Genomics">
        <title>A manually annotated Actinidia chinensis var. chinensis (kiwifruit) genome highlights the challenges associated with draft genomes and gene prediction in plants.</title>
        <authorList>
            <person name="Pilkington S.M."/>
            <person name="Crowhurst R."/>
            <person name="Hilario E."/>
            <person name="Nardozza S."/>
            <person name="Fraser L."/>
            <person name="Peng Y."/>
            <person name="Gunaseelan K."/>
            <person name="Simpson R."/>
            <person name="Tahir J."/>
            <person name="Deroles S.C."/>
            <person name="Templeton K."/>
            <person name="Luo Z."/>
            <person name="Davy M."/>
            <person name="Cheng C."/>
            <person name="McNeilage M."/>
            <person name="Scaglione D."/>
            <person name="Liu Y."/>
            <person name="Zhang Q."/>
            <person name="Datson P."/>
            <person name="De Silva N."/>
            <person name="Gardiner S.E."/>
            <person name="Bassett H."/>
            <person name="Chagne D."/>
            <person name="McCallum J."/>
            <person name="Dzierzon H."/>
            <person name="Deng C."/>
            <person name="Wang Y.Y."/>
            <person name="Barron L."/>
            <person name="Manako K."/>
            <person name="Bowen J."/>
            <person name="Foster T.M."/>
            <person name="Erridge Z.A."/>
            <person name="Tiffin H."/>
            <person name="Waite C.N."/>
            <person name="Davies K.M."/>
            <person name="Grierson E.P."/>
            <person name="Laing W.A."/>
            <person name="Kirk R."/>
            <person name="Chen X."/>
            <person name="Wood M."/>
            <person name="Montefiori M."/>
            <person name="Brummell D.A."/>
            <person name="Schwinn K.E."/>
            <person name="Catanach A."/>
            <person name="Fullerton C."/>
            <person name="Li D."/>
            <person name="Meiyalaghan S."/>
            <person name="Nieuwenhuizen N."/>
            <person name="Read N."/>
            <person name="Prakash R."/>
            <person name="Hunter D."/>
            <person name="Zhang H."/>
            <person name="McKenzie M."/>
            <person name="Knabel M."/>
            <person name="Harris A."/>
            <person name="Allan A.C."/>
            <person name="Gleave A."/>
            <person name="Chen A."/>
            <person name="Janssen B.J."/>
            <person name="Plunkett B."/>
            <person name="Ampomah-Dwamena C."/>
            <person name="Voogd C."/>
            <person name="Leif D."/>
            <person name="Lafferty D."/>
            <person name="Souleyre E.J.F."/>
            <person name="Varkonyi-Gasic E."/>
            <person name="Gambi F."/>
            <person name="Hanley J."/>
            <person name="Yao J.L."/>
            <person name="Cheung J."/>
            <person name="David K.M."/>
            <person name="Warren B."/>
            <person name="Marsh K."/>
            <person name="Snowden K.C."/>
            <person name="Lin-Wang K."/>
            <person name="Brian L."/>
            <person name="Martinez-Sanchez M."/>
            <person name="Wang M."/>
            <person name="Ileperuma N."/>
            <person name="Macnee N."/>
            <person name="Campin R."/>
            <person name="McAtee P."/>
            <person name="Drummond R.S.M."/>
            <person name="Espley R.V."/>
            <person name="Ireland H.S."/>
            <person name="Wu R."/>
            <person name="Atkinson R.G."/>
            <person name="Karunairetnam S."/>
            <person name="Bulley S."/>
            <person name="Chunkath S."/>
            <person name="Hanley Z."/>
            <person name="Storey R."/>
            <person name="Thrimawithana A.H."/>
            <person name="Thomson S."/>
            <person name="David C."/>
            <person name="Testolin R."/>
            <person name="Huang H."/>
            <person name="Hellens R.P."/>
            <person name="Schaffer R.J."/>
        </authorList>
    </citation>
    <scope>NUCLEOTIDE SEQUENCE [LARGE SCALE GENOMIC DNA]</scope>
    <source>
        <strain evidence="7">cv. Red5</strain>
    </source>
</reference>